<dbReference type="GO" id="GO:0016020">
    <property type="term" value="C:membrane"/>
    <property type="evidence" value="ECO:0007669"/>
    <property type="project" value="UniProtKB-SubCell"/>
</dbReference>
<sequence>MMGFLEDAFKTLDSIGHDVSKHAGHAVADSRAADSVGQEIGSRIDPSTLRVLEHFGEEAGKHVGATADDIWKALMGAGGEIGKHTGPVVDDVGRALGGFGQEVGKHIAGAVEDAKEADWESLPADIREWIEKHPEQTMGIVAGISAAPLAVAAVPAVLGAAGFTAEVVAAGSIAAGTQSGIGNVAVNSLFATLMSAGQGGAGLAAVQGVVGGVTGIAAVGANILGLMETANEGRNGRNNVDKDEEGLKEL</sequence>
<dbReference type="EMBL" id="MU005572">
    <property type="protein sequence ID" value="KAF2689555.1"/>
    <property type="molecule type" value="Genomic_DNA"/>
</dbReference>
<comment type="subcellular location">
    <subcellularLocation>
        <location evidence="1">Membrane</location>
        <topology evidence="1">Multi-pass membrane protein</topology>
    </subcellularLocation>
</comment>
<evidence type="ECO:0000256" key="3">
    <source>
        <dbReference type="ARBA" id="ARBA00022692"/>
    </source>
</evidence>
<dbReference type="AlphaFoldDB" id="A0A6G1JHA3"/>
<dbReference type="Proteomes" id="UP000799291">
    <property type="component" value="Unassembled WGS sequence"/>
</dbReference>
<dbReference type="PANTHER" id="PTHR16932:SF18">
    <property type="entry name" value="INTERFERON, ALPHA-INDUCIBLE PROTEIN 27-LIKE 2"/>
    <property type="match status" value="1"/>
</dbReference>
<dbReference type="Gene3D" id="6.10.110.10">
    <property type="match status" value="1"/>
</dbReference>
<keyword evidence="7" id="KW-1185">Reference proteome</keyword>
<evidence type="ECO:0000313" key="7">
    <source>
        <dbReference type="Proteomes" id="UP000799291"/>
    </source>
</evidence>
<keyword evidence="5" id="KW-0472">Membrane</keyword>
<dbReference type="InterPro" id="IPR009311">
    <property type="entry name" value="IFI6/IFI27-like"/>
</dbReference>
<dbReference type="OrthoDB" id="3794528at2759"/>
<gene>
    <name evidence="6" type="ORF">K458DRAFT_129215</name>
</gene>
<name>A0A6G1JHA3_9PLEO</name>
<reference evidence="6" key="1">
    <citation type="journal article" date="2020" name="Stud. Mycol.">
        <title>101 Dothideomycetes genomes: a test case for predicting lifestyles and emergence of pathogens.</title>
        <authorList>
            <person name="Haridas S."/>
            <person name="Albert R."/>
            <person name="Binder M."/>
            <person name="Bloem J."/>
            <person name="Labutti K."/>
            <person name="Salamov A."/>
            <person name="Andreopoulos B."/>
            <person name="Baker S."/>
            <person name="Barry K."/>
            <person name="Bills G."/>
            <person name="Bluhm B."/>
            <person name="Cannon C."/>
            <person name="Castanera R."/>
            <person name="Culley D."/>
            <person name="Daum C."/>
            <person name="Ezra D."/>
            <person name="Gonzalez J."/>
            <person name="Henrissat B."/>
            <person name="Kuo A."/>
            <person name="Liang C."/>
            <person name="Lipzen A."/>
            <person name="Lutzoni F."/>
            <person name="Magnuson J."/>
            <person name="Mondo S."/>
            <person name="Nolan M."/>
            <person name="Ohm R."/>
            <person name="Pangilinan J."/>
            <person name="Park H.-J."/>
            <person name="Ramirez L."/>
            <person name="Alfaro M."/>
            <person name="Sun H."/>
            <person name="Tritt A."/>
            <person name="Yoshinaga Y."/>
            <person name="Zwiers L.-H."/>
            <person name="Turgeon B."/>
            <person name="Goodwin S."/>
            <person name="Spatafora J."/>
            <person name="Crous P."/>
            <person name="Grigoriev I."/>
        </authorList>
    </citation>
    <scope>NUCLEOTIDE SEQUENCE</scope>
    <source>
        <strain evidence="6">CBS 122367</strain>
    </source>
</reference>
<evidence type="ECO:0000256" key="1">
    <source>
        <dbReference type="ARBA" id="ARBA00004141"/>
    </source>
</evidence>
<evidence type="ECO:0000256" key="2">
    <source>
        <dbReference type="ARBA" id="ARBA00007262"/>
    </source>
</evidence>
<comment type="similarity">
    <text evidence="2">Belongs to the IFI6/IFI27 family.</text>
</comment>
<dbReference type="InterPro" id="IPR038213">
    <property type="entry name" value="IFI6/IFI27-like_sf"/>
</dbReference>
<accession>A0A6G1JHA3</accession>
<evidence type="ECO:0000313" key="6">
    <source>
        <dbReference type="EMBL" id="KAF2689555.1"/>
    </source>
</evidence>
<proteinExistence type="inferred from homology"/>
<evidence type="ECO:0000256" key="5">
    <source>
        <dbReference type="ARBA" id="ARBA00023136"/>
    </source>
</evidence>
<protein>
    <submittedName>
        <fullName evidence="6">Uncharacterized protein</fullName>
    </submittedName>
</protein>
<evidence type="ECO:0000256" key="4">
    <source>
        <dbReference type="ARBA" id="ARBA00022989"/>
    </source>
</evidence>
<dbReference type="Pfam" id="PF06140">
    <property type="entry name" value="Ifi-6-16"/>
    <property type="match status" value="1"/>
</dbReference>
<dbReference type="PANTHER" id="PTHR16932">
    <property type="entry name" value="INTERFERON ALPHA-INDUCIBLE PROTEIN 27"/>
    <property type="match status" value="1"/>
</dbReference>
<organism evidence="6 7">
    <name type="scientific">Lentithecium fluviatile CBS 122367</name>
    <dbReference type="NCBI Taxonomy" id="1168545"/>
    <lineage>
        <taxon>Eukaryota</taxon>
        <taxon>Fungi</taxon>
        <taxon>Dikarya</taxon>
        <taxon>Ascomycota</taxon>
        <taxon>Pezizomycotina</taxon>
        <taxon>Dothideomycetes</taxon>
        <taxon>Pleosporomycetidae</taxon>
        <taxon>Pleosporales</taxon>
        <taxon>Massarineae</taxon>
        <taxon>Lentitheciaceae</taxon>
        <taxon>Lentithecium</taxon>
    </lineage>
</organism>
<keyword evidence="4" id="KW-1133">Transmembrane helix</keyword>
<keyword evidence="3" id="KW-0812">Transmembrane</keyword>